<feature type="transmembrane region" description="Helical" evidence="6">
    <location>
        <begin position="128"/>
        <end position="149"/>
    </location>
</feature>
<sequence length="307" mass="33117">MLLLVAFLMFLLAIAAVGAGLAREQPQGLQRALEALERSGLAGQEMAQEADRPFADRVLEPMQTRALTLGRRITGADKAERIRRKLDFAGNPRGWSVDRVVSLKVMAAVVLPVCFGVYGLLLGFSPTWLVLLVLGGAVVGFFAPDIYLYQCAAKRADKIKRTLADAVDLLTISVEAGLGFDAALQQVARNTDGPLAEEFSRVLREMQLGMGRAEALRALGARSNVDDLHTFVGAMVQADAFGIPVGQVLRVQSSEIRVKRRQYAEEKAQQVPVKIMIPLILCILPCLFVVVMGPAVLSAIDSFSGAG</sequence>
<comment type="subcellular location">
    <subcellularLocation>
        <location evidence="1">Cell membrane</location>
        <topology evidence="1">Multi-pass membrane protein</topology>
    </subcellularLocation>
</comment>
<evidence type="ECO:0000256" key="6">
    <source>
        <dbReference type="SAM" id="Phobius"/>
    </source>
</evidence>
<dbReference type="PANTHER" id="PTHR35007">
    <property type="entry name" value="INTEGRAL MEMBRANE PROTEIN-RELATED"/>
    <property type="match status" value="1"/>
</dbReference>
<evidence type="ECO:0000256" key="5">
    <source>
        <dbReference type="ARBA" id="ARBA00023136"/>
    </source>
</evidence>
<reference evidence="8" key="1">
    <citation type="submission" date="2021-01" db="EMBL/GenBank/DDBJ databases">
        <title>Novel species in genus Nocardioides.</title>
        <authorList>
            <person name="Zhang G."/>
        </authorList>
    </citation>
    <scope>NUCLEOTIDE SEQUENCE</scope>
    <source>
        <strain evidence="8">Zg-536</strain>
    </source>
</reference>
<proteinExistence type="predicted"/>
<evidence type="ECO:0000313" key="8">
    <source>
        <dbReference type="EMBL" id="MBM9461359.1"/>
    </source>
</evidence>
<evidence type="ECO:0000256" key="1">
    <source>
        <dbReference type="ARBA" id="ARBA00004651"/>
    </source>
</evidence>
<keyword evidence="4 6" id="KW-1133">Transmembrane helix</keyword>
<name>A0A938YCJ4_9ACTN</name>
<keyword evidence="5 6" id="KW-0472">Membrane</keyword>
<dbReference type="GO" id="GO:0005886">
    <property type="term" value="C:plasma membrane"/>
    <property type="evidence" value="ECO:0007669"/>
    <property type="project" value="UniProtKB-SubCell"/>
</dbReference>
<dbReference type="PANTHER" id="PTHR35007:SF2">
    <property type="entry name" value="PILUS ASSEMBLE PROTEIN"/>
    <property type="match status" value="1"/>
</dbReference>
<feature type="domain" description="Type II secretion system protein GspF" evidence="7">
    <location>
        <begin position="167"/>
        <end position="292"/>
    </location>
</feature>
<evidence type="ECO:0000256" key="3">
    <source>
        <dbReference type="ARBA" id="ARBA00022692"/>
    </source>
</evidence>
<comment type="caution">
    <text evidence="8">The sequence shown here is derived from an EMBL/GenBank/DDBJ whole genome shotgun (WGS) entry which is preliminary data.</text>
</comment>
<feature type="transmembrane region" description="Helical" evidence="6">
    <location>
        <begin position="275"/>
        <end position="300"/>
    </location>
</feature>
<dbReference type="Pfam" id="PF00482">
    <property type="entry name" value="T2SSF"/>
    <property type="match status" value="1"/>
</dbReference>
<evidence type="ECO:0000256" key="2">
    <source>
        <dbReference type="ARBA" id="ARBA00022475"/>
    </source>
</evidence>
<keyword evidence="2" id="KW-1003">Cell membrane</keyword>
<evidence type="ECO:0000259" key="7">
    <source>
        <dbReference type="Pfam" id="PF00482"/>
    </source>
</evidence>
<gene>
    <name evidence="8" type="ORF">JK386_15765</name>
</gene>
<organism evidence="8 9">
    <name type="scientific">Nocardioides faecalis</name>
    <dbReference type="NCBI Taxonomy" id="2803858"/>
    <lineage>
        <taxon>Bacteria</taxon>
        <taxon>Bacillati</taxon>
        <taxon>Actinomycetota</taxon>
        <taxon>Actinomycetes</taxon>
        <taxon>Propionibacteriales</taxon>
        <taxon>Nocardioidaceae</taxon>
        <taxon>Nocardioides</taxon>
    </lineage>
</organism>
<dbReference type="RefSeq" id="WP_205292677.1">
    <property type="nucleotide sequence ID" value="NZ_CP074406.1"/>
</dbReference>
<keyword evidence="9" id="KW-1185">Reference proteome</keyword>
<evidence type="ECO:0000256" key="4">
    <source>
        <dbReference type="ARBA" id="ARBA00022989"/>
    </source>
</evidence>
<feature type="transmembrane region" description="Helical" evidence="6">
    <location>
        <begin position="101"/>
        <end position="121"/>
    </location>
</feature>
<dbReference type="EMBL" id="JAERTX010000016">
    <property type="protein sequence ID" value="MBM9461359.1"/>
    <property type="molecule type" value="Genomic_DNA"/>
</dbReference>
<dbReference type="InterPro" id="IPR018076">
    <property type="entry name" value="T2SS_GspF_dom"/>
</dbReference>
<dbReference type="AlphaFoldDB" id="A0A938YCJ4"/>
<keyword evidence="3 6" id="KW-0812">Transmembrane</keyword>
<dbReference type="Proteomes" id="UP000663791">
    <property type="component" value="Unassembled WGS sequence"/>
</dbReference>
<evidence type="ECO:0000313" key="9">
    <source>
        <dbReference type="Proteomes" id="UP000663791"/>
    </source>
</evidence>
<accession>A0A938YCJ4</accession>
<protein>
    <submittedName>
        <fullName evidence="8">Type II secretion system F family protein</fullName>
    </submittedName>
</protein>